<reference evidence="6" key="2">
    <citation type="submission" date="2021-08" db="EMBL/GenBank/DDBJ databases">
        <authorList>
            <person name="Dalcin Martins P."/>
        </authorList>
    </citation>
    <scope>NUCLEOTIDE SEQUENCE</scope>
    <source>
        <strain evidence="6">MAG_39</strain>
    </source>
</reference>
<evidence type="ECO:0000256" key="3">
    <source>
        <dbReference type="ARBA" id="ARBA00023004"/>
    </source>
</evidence>
<dbReference type="InterPro" id="IPR000415">
    <property type="entry name" value="Nitroreductase-like"/>
</dbReference>
<dbReference type="PROSITE" id="PS51656">
    <property type="entry name" value="4FE4S"/>
    <property type="match status" value="1"/>
</dbReference>
<dbReference type="AlphaFoldDB" id="A0A953J3C5"/>
<organism evidence="6 7">
    <name type="scientific">Candidatus Nitrobium versatile</name>
    <dbReference type="NCBI Taxonomy" id="2884831"/>
    <lineage>
        <taxon>Bacteria</taxon>
        <taxon>Pseudomonadati</taxon>
        <taxon>Nitrospirota</taxon>
        <taxon>Nitrospiria</taxon>
        <taxon>Nitrospirales</taxon>
        <taxon>Nitrospiraceae</taxon>
        <taxon>Candidatus Nitrobium</taxon>
    </lineage>
</organism>
<dbReference type="Proteomes" id="UP000705867">
    <property type="component" value="Unassembled WGS sequence"/>
</dbReference>
<feature type="domain" description="4Fe-4S" evidence="5">
    <location>
        <begin position="61"/>
        <end position="133"/>
    </location>
</feature>
<dbReference type="GO" id="GO:0051539">
    <property type="term" value="F:4 iron, 4 sulfur cluster binding"/>
    <property type="evidence" value="ECO:0007669"/>
    <property type="project" value="UniProtKB-KW"/>
</dbReference>
<keyword evidence="3" id="KW-0408">Iron</keyword>
<dbReference type="PANTHER" id="PTHR40101">
    <property type="entry name" value="CONSERVED PROTEIN"/>
    <property type="match status" value="1"/>
</dbReference>
<evidence type="ECO:0000313" key="7">
    <source>
        <dbReference type="Proteomes" id="UP000705867"/>
    </source>
</evidence>
<keyword evidence="1" id="KW-0004">4Fe-4S</keyword>
<dbReference type="Pfam" id="PF09918">
    <property type="entry name" value="DUF2148"/>
    <property type="match status" value="1"/>
</dbReference>
<evidence type="ECO:0000256" key="2">
    <source>
        <dbReference type="ARBA" id="ARBA00022723"/>
    </source>
</evidence>
<dbReference type="InterPro" id="IPR019224">
    <property type="entry name" value="DUF2148"/>
</dbReference>
<accession>A0A953J3C5</accession>
<gene>
    <name evidence="6" type="ORF">K8I29_01090</name>
</gene>
<evidence type="ECO:0000256" key="1">
    <source>
        <dbReference type="ARBA" id="ARBA00022485"/>
    </source>
</evidence>
<dbReference type="GO" id="GO:0046872">
    <property type="term" value="F:metal ion binding"/>
    <property type="evidence" value="ECO:0007669"/>
    <property type="project" value="UniProtKB-KW"/>
</dbReference>
<comment type="caution">
    <text evidence="6">The sequence shown here is derived from an EMBL/GenBank/DDBJ whole genome shotgun (WGS) entry which is preliminary data.</text>
</comment>
<evidence type="ECO:0000256" key="4">
    <source>
        <dbReference type="ARBA" id="ARBA00023014"/>
    </source>
</evidence>
<dbReference type="Gene3D" id="3.40.109.10">
    <property type="entry name" value="NADH Oxidase"/>
    <property type="match status" value="1"/>
</dbReference>
<keyword evidence="4" id="KW-0411">Iron-sulfur</keyword>
<dbReference type="PANTHER" id="PTHR40101:SF1">
    <property type="entry name" value="4FE-4S DOMAIN-CONTAINING PROTEIN"/>
    <property type="match status" value="1"/>
</dbReference>
<keyword evidence="2" id="KW-0479">Metal-binding</keyword>
<evidence type="ECO:0000259" key="5">
    <source>
        <dbReference type="PROSITE" id="PS51656"/>
    </source>
</evidence>
<dbReference type="InterPro" id="IPR007202">
    <property type="entry name" value="4Fe-4S_dom"/>
</dbReference>
<dbReference type="GO" id="GO:0016491">
    <property type="term" value="F:oxidoreductase activity"/>
    <property type="evidence" value="ECO:0007669"/>
    <property type="project" value="InterPro"/>
</dbReference>
<name>A0A953J3C5_9BACT</name>
<proteinExistence type="predicted"/>
<evidence type="ECO:0000313" key="6">
    <source>
        <dbReference type="EMBL" id="MBZ0154793.1"/>
    </source>
</evidence>
<reference evidence="6" key="1">
    <citation type="journal article" date="2021" name="bioRxiv">
        <title>Unraveling nitrogen, sulfur and carbon metabolic pathways and microbial community transcriptional responses to substrate deprivation and toxicity stresses in a bioreactor mimicking anoxic brackish coastal sediment conditions.</title>
        <authorList>
            <person name="Martins P.D."/>
            <person name="Echeveste M.J."/>
            <person name="Arshad A."/>
            <person name="Kurth J."/>
            <person name="Ouboter H."/>
            <person name="Jetten M.S.M."/>
            <person name="Welte C.U."/>
        </authorList>
    </citation>
    <scope>NUCLEOTIDE SEQUENCE</scope>
    <source>
        <strain evidence="6">MAG_39</strain>
    </source>
</reference>
<protein>
    <submittedName>
        <fullName evidence="6">DUF2148 domain-containing protein</fullName>
    </submittedName>
</protein>
<sequence>MKEVAEMAVKLMAASARTAPKAGGKDFLEIIVLTKEDDLKKIAEAMKEYAPRSTNEAYWMRDASNIENSQALLLVGLAKPVTAGYDCGGCGYPTCSEFSKNRQIQEKDMGYTGPHCVMRMMDIGVALSSAAKTASLLNVDNRVQQRVGAAARALGYIKAEVVMGIPVSVSGKSIYFDRQTPVKH</sequence>
<dbReference type="EMBL" id="JAIOIV010000014">
    <property type="protein sequence ID" value="MBZ0154793.1"/>
    <property type="molecule type" value="Genomic_DNA"/>
</dbReference>